<sequence>MDMKSVRLFSLLLLVSLVAGTLTLLAGRFLPEDQFMLAVERGGIRYYTPERPFAYSWYLSVACRPEYLDRIYVLTDPRVDNVYIGNRAVLDGLLHHLASDAAAIGWEPAIETVTIEGMREVLESGQPAVIVDPLGYWPADISVSSLRTWLEAGGVFIWLGDRLGYWLWTTGGPAQAERTLDQLLWGRSIYDEAAPHSTASRPLPPEQNLGLAYRWAIWGPSPAAIADLGGRALGWQTPDGRRVSHAVVPLGQGAVVLFGSRLVRLNGLESEVAQDIVAMLYRGLTDTDAIIRAGVSSGQAVSGFEEVVPTCADAQAVIGSPDRWMFRLIRARVEPAGQAWGVERDRGRR</sequence>
<comment type="caution">
    <text evidence="1">The sequence shown here is derived from an EMBL/GenBank/DDBJ whole genome shotgun (WGS) entry which is preliminary data.</text>
</comment>
<reference evidence="1" key="1">
    <citation type="journal article" date="2020" name="mSystems">
        <title>Genome- and Community-Level Interaction Insights into Carbon Utilization and Element Cycling Functions of Hydrothermarchaeota in Hydrothermal Sediment.</title>
        <authorList>
            <person name="Zhou Z."/>
            <person name="Liu Y."/>
            <person name="Xu W."/>
            <person name="Pan J."/>
            <person name="Luo Z.H."/>
            <person name="Li M."/>
        </authorList>
    </citation>
    <scope>NUCLEOTIDE SEQUENCE [LARGE SCALE GENOMIC DNA]</scope>
    <source>
        <strain evidence="1">SpSt-210</strain>
    </source>
</reference>
<dbReference type="EMBL" id="DSIY01000356">
    <property type="protein sequence ID" value="HEG92777.1"/>
    <property type="molecule type" value="Genomic_DNA"/>
</dbReference>
<name>A0A831TFD5_9BACT</name>
<organism evidence="1">
    <name type="scientific">Thermorudis peleae</name>
    <dbReference type="NCBI Taxonomy" id="1382356"/>
    <lineage>
        <taxon>Bacteria</taxon>
        <taxon>Pseudomonadati</taxon>
        <taxon>Thermomicrobiota</taxon>
        <taxon>Thermomicrobia</taxon>
        <taxon>Thermomicrobia incertae sedis</taxon>
        <taxon>Thermorudis</taxon>
    </lineage>
</organism>
<gene>
    <name evidence="1" type="ORF">ENP34_15275</name>
</gene>
<evidence type="ECO:0000313" key="1">
    <source>
        <dbReference type="EMBL" id="HEG92777.1"/>
    </source>
</evidence>
<dbReference type="AlphaFoldDB" id="A0A831TFD5"/>
<accession>A0A831TFD5</accession>
<proteinExistence type="predicted"/>
<protein>
    <submittedName>
        <fullName evidence="1">Uncharacterized protein</fullName>
    </submittedName>
</protein>